<protein>
    <submittedName>
        <fullName evidence="1">Uncharacterized protein</fullName>
    </submittedName>
</protein>
<sequence>MSFTNTEKDGLRYASVVYVHIPGAGRYFGPDHDDVIAIFPVTSYIRWTIRRKTATSPAEILCITRLQPPLLPAYVYTDYKGQGRTLDRAIVDPDSALTLQGVYVMLSRVRSLDGLAILHPFRRSKIEGRISQQLRTEFERLETLDRDTQAMYEENAHEYA</sequence>
<organism evidence="1 2">
    <name type="scientific">Polyporus arcularius HHB13444</name>
    <dbReference type="NCBI Taxonomy" id="1314778"/>
    <lineage>
        <taxon>Eukaryota</taxon>
        <taxon>Fungi</taxon>
        <taxon>Dikarya</taxon>
        <taxon>Basidiomycota</taxon>
        <taxon>Agaricomycotina</taxon>
        <taxon>Agaricomycetes</taxon>
        <taxon>Polyporales</taxon>
        <taxon>Polyporaceae</taxon>
        <taxon>Polyporus</taxon>
    </lineage>
</organism>
<dbReference type="InParanoid" id="A0A5C3NWM4"/>
<proteinExistence type="predicted"/>
<reference evidence="1 2" key="1">
    <citation type="journal article" date="2019" name="Nat. Ecol. Evol.">
        <title>Megaphylogeny resolves global patterns of mushroom evolution.</title>
        <authorList>
            <person name="Varga T."/>
            <person name="Krizsan K."/>
            <person name="Foldi C."/>
            <person name="Dima B."/>
            <person name="Sanchez-Garcia M."/>
            <person name="Sanchez-Ramirez S."/>
            <person name="Szollosi G.J."/>
            <person name="Szarkandi J.G."/>
            <person name="Papp V."/>
            <person name="Albert L."/>
            <person name="Andreopoulos W."/>
            <person name="Angelini C."/>
            <person name="Antonin V."/>
            <person name="Barry K.W."/>
            <person name="Bougher N.L."/>
            <person name="Buchanan P."/>
            <person name="Buyck B."/>
            <person name="Bense V."/>
            <person name="Catcheside P."/>
            <person name="Chovatia M."/>
            <person name="Cooper J."/>
            <person name="Damon W."/>
            <person name="Desjardin D."/>
            <person name="Finy P."/>
            <person name="Geml J."/>
            <person name="Haridas S."/>
            <person name="Hughes K."/>
            <person name="Justo A."/>
            <person name="Karasinski D."/>
            <person name="Kautmanova I."/>
            <person name="Kiss B."/>
            <person name="Kocsube S."/>
            <person name="Kotiranta H."/>
            <person name="LaButti K.M."/>
            <person name="Lechner B.E."/>
            <person name="Liimatainen K."/>
            <person name="Lipzen A."/>
            <person name="Lukacs Z."/>
            <person name="Mihaltcheva S."/>
            <person name="Morgado L.N."/>
            <person name="Niskanen T."/>
            <person name="Noordeloos M.E."/>
            <person name="Ohm R.A."/>
            <person name="Ortiz-Santana B."/>
            <person name="Ovrebo C."/>
            <person name="Racz N."/>
            <person name="Riley R."/>
            <person name="Savchenko A."/>
            <person name="Shiryaev A."/>
            <person name="Soop K."/>
            <person name="Spirin V."/>
            <person name="Szebenyi C."/>
            <person name="Tomsovsky M."/>
            <person name="Tulloss R.E."/>
            <person name="Uehling J."/>
            <person name="Grigoriev I.V."/>
            <person name="Vagvolgyi C."/>
            <person name="Papp T."/>
            <person name="Martin F.M."/>
            <person name="Miettinen O."/>
            <person name="Hibbett D.S."/>
            <person name="Nagy L.G."/>
        </authorList>
    </citation>
    <scope>NUCLEOTIDE SEQUENCE [LARGE SCALE GENOMIC DNA]</scope>
    <source>
        <strain evidence="1 2">HHB13444</strain>
    </source>
</reference>
<dbReference type="SUPFAM" id="SSF52540">
    <property type="entry name" value="P-loop containing nucleoside triphosphate hydrolases"/>
    <property type="match status" value="1"/>
</dbReference>
<gene>
    <name evidence="1" type="ORF">K466DRAFT_501558</name>
</gene>
<evidence type="ECO:0000313" key="1">
    <source>
        <dbReference type="EMBL" id="TFK81775.1"/>
    </source>
</evidence>
<name>A0A5C3NWM4_9APHY</name>
<dbReference type="Proteomes" id="UP000308197">
    <property type="component" value="Unassembled WGS sequence"/>
</dbReference>
<dbReference type="AlphaFoldDB" id="A0A5C3NWM4"/>
<keyword evidence="2" id="KW-1185">Reference proteome</keyword>
<accession>A0A5C3NWM4</accession>
<dbReference type="STRING" id="1314778.A0A5C3NWM4"/>
<dbReference type="InterPro" id="IPR027417">
    <property type="entry name" value="P-loop_NTPase"/>
</dbReference>
<dbReference type="EMBL" id="ML211560">
    <property type="protein sequence ID" value="TFK81775.1"/>
    <property type="molecule type" value="Genomic_DNA"/>
</dbReference>
<evidence type="ECO:0000313" key="2">
    <source>
        <dbReference type="Proteomes" id="UP000308197"/>
    </source>
</evidence>